<accession>A0A5B8S4G8</accession>
<feature type="region of interest" description="Disordered" evidence="1">
    <location>
        <begin position="1"/>
        <end position="44"/>
    </location>
</feature>
<name>A0A5B8S4G8_9SPHN</name>
<keyword evidence="3" id="KW-1185">Reference proteome</keyword>
<feature type="compositionally biased region" description="Basic residues" evidence="1">
    <location>
        <begin position="26"/>
        <end position="37"/>
    </location>
</feature>
<dbReference type="AlphaFoldDB" id="A0A5B8S4G8"/>
<sequence>MTERKRPKRGSADYEVGYAKPPVATRFKKGQPRPPRKPKAEQAPRAFQDFLAEELNEPMRIIENGVEQVVPKGKALAKASIKGAMDDRDPRRLKGFLAPSAPKEEFDFSETDITIVARALAQILKQQSKPASPREEETDTGADEVDGEAPQ</sequence>
<evidence type="ECO:0008006" key="4">
    <source>
        <dbReference type="Google" id="ProtNLM"/>
    </source>
</evidence>
<evidence type="ECO:0000256" key="1">
    <source>
        <dbReference type="SAM" id="MobiDB-lite"/>
    </source>
</evidence>
<evidence type="ECO:0000313" key="3">
    <source>
        <dbReference type="Proteomes" id="UP000321172"/>
    </source>
</evidence>
<dbReference type="EMBL" id="CP042345">
    <property type="protein sequence ID" value="QEA16449.1"/>
    <property type="molecule type" value="Genomic_DNA"/>
</dbReference>
<evidence type="ECO:0000313" key="2">
    <source>
        <dbReference type="EMBL" id="QEA16449.1"/>
    </source>
</evidence>
<organism evidence="2 3">
    <name type="scientific">Novosphingobium ginsenosidimutans</name>
    <dbReference type="NCBI Taxonomy" id="1176536"/>
    <lineage>
        <taxon>Bacteria</taxon>
        <taxon>Pseudomonadati</taxon>
        <taxon>Pseudomonadota</taxon>
        <taxon>Alphaproteobacteria</taxon>
        <taxon>Sphingomonadales</taxon>
        <taxon>Sphingomonadaceae</taxon>
        <taxon>Novosphingobium</taxon>
    </lineage>
</organism>
<dbReference type="Proteomes" id="UP000321172">
    <property type="component" value="Chromosome"/>
</dbReference>
<reference evidence="2 3" key="1">
    <citation type="journal article" date="2013" name="J. Microbiol. Biotechnol.">
        <title>Novosphingobium ginsenosidimutans sp. nov., with the ability to convert ginsenoside.</title>
        <authorList>
            <person name="Kim J.K."/>
            <person name="He D."/>
            <person name="Liu Q.M."/>
            <person name="Park H.Y."/>
            <person name="Jung M.S."/>
            <person name="Yoon M.H."/>
            <person name="Kim S.C."/>
            <person name="Im W.T."/>
        </authorList>
    </citation>
    <scope>NUCLEOTIDE SEQUENCE [LARGE SCALE GENOMIC DNA]</scope>
    <source>
        <strain evidence="2 3">FW-6</strain>
    </source>
</reference>
<proteinExistence type="predicted"/>
<protein>
    <recommendedName>
        <fullName evidence="4">DUF5681 domain-containing protein</fullName>
    </recommendedName>
</protein>
<feature type="region of interest" description="Disordered" evidence="1">
    <location>
        <begin position="125"/>
        <end position="151"/>
    </location>
</feature>
<dbReference type="KEGG" id="ngf:FRF71_10070"/>
<dbReference type="RefSeq" id="WP_147090529.1">
    <property type="nucleotide sequence ID" value="NZ_BAABJD010000005.1"/>
</dbReference>
<feature type="compositionally biased region" description="Acidic residues" evidence="1">
    <location>
        <begin position="136"/>
        <end position="151"/>
    </location>
</feature>
<gene>
    <name evidence="2" type="ORF">FRF71_10070</name>
</gene>